<sequence length="136" mass="15196">MLGRVKRLTIEARRAVQKSAARCHGRINGWRIHIFCCACLVSVGEAHSQSPAPHDQPCISQYPLAVYICPSHRPCRKFIHNESESASPREIEASDRPGERSPLRKAEPHLQSEPAQFPTLLSVWFCLVPPSLSPHA</sequence>
<evidence type="ECO:0000313" key="3">
    <source>
        <dbReference type="Proteomes" id="UP001304895"/>
    </source>
</evidence>
<feature type="compositionally biased region" description="Basic and acidic residues" evidence="1">
    <location>
        <begin position="81"/>
        <end position="110"/>
    </location>
</feature>
<name>A0AAN6ZFK1_9PEZI</name>
<organism evidence="2 3">
    <name type="scientific">Trichocladium antarcticum</name>
    <dbReference type="NCBI Taxonomy" id="1450529"/>
    <lineage>
        <taxon>Eukaryota</taxon>
        <taxon>Fungi</taxon>
        <taxon>Dikarya</taxon>
        <taxon>Ascomycota</taxon>
        <taxon>Pezizomycotina</taxon>
        <taxon>Sordariomycetes</taxon>
        <taxon>Sordariomycetidae</taxon>
        <taxon>Sordariales</taxon>
        <taxon>Chaetomiaceae</taxon>
        <taxon>Trichocladium</taxon>
    </lineage>
</organism>
<accession>A0AAN6ZFK1</accession>
<dbReference type="Proteomes" id="UP001304895">
    <property type="component" value="Unassembled WGS sequence"/>
</dbReference>
<keyword evidence="3" id="KW-1185">Reference proteome</keyword>
<protein>
    <submittedName>
        <fullName evidence="2">Uncharacterized protein</fullName>
    </submittedName>
</protein>
<proteinExistence type="predicted"/>
<evidence type="ECO:0000256" key="1">
    <source>
        <dbReference type="SAM" id="MobiDB-lite"/>
    </source>
</evidence>
<feature type="region of interest" description="Disordered" evidence="1">
    <location>
        <begin position="81"/>
        <end position="112"/>
    </location>
</feature>
<evidence type="ECO:0000313" key="2">
    <source>
        <dbReference type="EMBL" id="KAK4137300.1"/>
    </source>
</evidence>
<reference evidence="2" key="1">
    <citation type="journal article" date="2023" name="Mol. Phylogenet. Evol.">
        <title>Genome-scale phylogeny and comparative genomics of the fungal order Sordariales.</title>
        <authorList>
            <person name="Hensen N."/>
            <person name="Bonometti L."/>
            <person name="Westerberg I."/>
            <person name="Brannstrom I.O."/>
            <person name="Guillou S."/>
            <person name="Cros-Aarteil S."/>
            <person name="Calhoun S."/>
            <person name="Haridas S."/>
            <person name="Kuo A."/>
            <person name="Mondo S."/>
            <person name="Pangilinan J."/>
            <person name="Riley R."/>
            <person name="LaButti K."/>
            <person name="Andreopoulos B."/>
            <person name="Lipzen A."/>
            <person name="Chen C."/>
            <person name="Yan M."/>
            <person name="Daum C."/>
            <person name="Ng V."/>
            <person name="Clum A."/>
            <person name="Steindorff A."/>
            <person name="Ohm R.A."/>
            <person name="Martin F."/>
            <person name="Silar P."/>
            <person name="Natvig D.O."/>
            <person name="Lalanne C."/>
            <person name="Gautier V."/>
            <person name="Ament-Velasquez S.L."/>
            <person name="Kruys A."/>
            <person name="Hutchinson M.I."/>
            <person name="Powell A.J."/>
            <person name="Barry K."/>
            <person name="Miller A.N."/>
            <person name="Grigoriev I.V."/>
            <person name="Debuchy R."/>
            <person name="Gladieux P."/>
            <person name="Hiltunen Thoren M."/>
            <person name="Johannesson H."/>
        </authorList>
    </citation>
    <scope>NUCLEOTIDE SEQUENCE</scope>
    <source>
        <strain evidence="2">CBS 123565</strain>
    </source>
</reference>
<gene>
    <name evidence="2" type="ORF">BT67DRAFT_101946</name>
</gene>
<dbReference type="AlphaFoldDB" id="A0AAN6ZFK1"/>
<comment type="caution">
    <text evidence="2">The sequence shown here is derived from an EMBL/GenBank/DDBJ whole genome shotgun (WGS) entry which is preliminary data.</text>
</comment>
<reference evidence="2" key="2">
    <citation type="submission" date="2023-05" db="EMBL/GenBank/DDBJ databases">
        <authorList>
            <consortium name="Lawrence Berkeley National Laboratory"/>
            <person name="Steindorff A."/>
            <person name="Hensen N."/>
            <person name="Bonometti L."/>
            <person name="Westerberg I."/>
            <person name="Brannstrom I.O."/>
            <person name="Guillou S."/>
            <person name="Cros-Aarteil S."/>
            <person name="Calhoun S."/>
            <person name="Haridas S."/>
            <person name="Kuo A."/>
            <person name="Mondo S."/>
            <person name="Pangilinan J."/>
            <person name="Riley R."/>
            <person name="Labutti K."/>
            <person name="Andreopoulos B."/>
            <person name="Lipzen A."/>
            <person name="Chen C."/>
            <person name="Yanf M."/>
            <person name="Daum C."/>
            <person name="Ng V."/>
            <person name="Clum A."/>
            <person name="Ohm R."/>
            <person name="Martin F."/>
            <person name="Silar P."/>
            <person name="Natvig D."/>
            <person name="Lalanne C."/>
            <person name="Gautier V."/>
            <person name="Ament-Velasquez S.L."/>
            <person name="Kruys A."/>
            <person name="Hutchinson M.I."/>
            <person name="Powell A.J."/>
            <person name="Barry K."/>
            <person name="Miller A.N."/>
            <person name="Grigoriev I.V."/>
            <person name="Debuchy R."/>
            <person name="Gladieux P."/>
            <person name="Thoren M.H."/>
            <person name="Johannesson H."/>
        </authorList>
    </citation>
    <scope>NUCLEOTIDE SEQUENCE</scope>
    <source>
        <strain evidence="2">CBS 123565</strain>
    </source>
</reference>
<dbReference type="EMBL" id="MU853402">
    <property type="protein sequence ID" value="KAK4137300.1"/>
    <property type="molecule type" value="Genomic_DNA"/>
</dbReference>